<evidence type="ECO:0000313" key="1">
    <source>
        <dbReference type="EMBL" id="KAJ6968363.1"/>
    </source>
</evidence>
<dbReference type="EMBL" id="JAQIZT010000016">
    <property type="protein sequence ID" value="KAJ6968363.1"/>
    <property type="molecule type" value="Genomic_DNA"/>
</dbReference>
<protein>
    <submittedName>
        <fullName evidence="1">Uncharacterized protein</fullName>
    </submittedName>
</protein>
<comment type="caution">
    <text evidence="1">The sequence shown here is derived from an EMBL/GenBank/DDBJ whole genome shotgun (WGS) entry which is preliminary data.</text>
</comment>
<accession>A0AAD6PWC1</accession>
<organism evidence="1 2">
    <name type="scientific">Populus alba x Populus x berolinensis</name>
    <dbReference type="NCBI Taxonomy" id="444605"/>
    <lineage>
        <taxon>Eukaryota</taxon>
        <taxon>Viridiplantae</taxon>
        <taxon>Streptophyta</taxon>
        <taxon>Embryophyta</taxon>
        <taxon>Tracheophyta</taxon>
        <taxon>Spermatophyta</taxon>
        <taxon>Magnoliopsida</taxon>
        <taxon>eudicotyledons</taxon>
        <taxon>Gunneridae</taxon>
        <taxon>Pentapetalae</taxon>
        <taxon>rosids</taxon>
        <taxon>fabids</taxon>
        <taxon>Malpighiales</taxon>
        <taxon>Salicaceae</taxon>
        <taxon>Saliceae</taxon>
        <taxon>Populus</taxon>
    </lineage>
</organism>
<name>A0AAD6PWC1_9ROSI</name>
<dbReference type="AlphaFoldDB" id="A0AAD6PWC1"/>
<dbReference type="Proteomes" id="UP001164929">
    <property type="component" value="Chromosome 16"/>
</dbReference>
<reference evidence="1 2" key="1">
    <citation type="journal article" date="2023" name="Mol. Ecol. Resour.">
        <title>Chromosome-level genome assembly of a triploid poplar Populus alba 'Berolinensis'.</title>
        <authorList>
            <person name="Chen S."/>
            <person name="Yu Y."/>
            <person name="Wang X."/>
            <person name="Wang S."/>
            <person name="Zhang T."/>
            <person name="Zhou Y."/>
            <person name="He R."/>
            <person name="Meng N."/>
            <person name="Wang Y."/>
            <person name="Liu W."/>
            <person name="Liu Z."/>
            <person name="Liu J."/>
            <person name="Guo Q."/>
            <person name="Huang H."/>
            <person name="Sederoff R.R."/>
            <person name="Wang G."/>
            <person name="Qu G."/>
            <person name="Chen S."/>
        </authorList>
    </citation>
    <scope>NUCLEOTIDE SEQUENCE [LARGE SCALE GENOMIC DNA]</scope>
    <source>
        <strain evidence="1">SC-2020</strain>
    </source>
</reference>
<keyword evidence="2" id="KW-1185">Reference proteome</keyword>
<evidence type="ECO:0000313" key="2">
    <source>
        <dbReference type="Proteomes" id="UP001164929"/>
    </source>
</evidence>
<sequence length="95" mass="12065">MDFVKTRHHLLWIPLKKQPHYLPWHHQQEQHLLEFAISTQRRKRRPRLMLLSFMFLRHLLDLYFSRQWNLNYFLRESLSICFCIFYCCFGPQQWR</sequence>
<gene>
    <name evidence="1" type="ORF">NC653_036351</name>
</gene>
<proteinExistence type="predicted"/>